<dbReference type="Pfam" id="PF07715">
    <property type="entry name" value="Plug"/>
    <property type="match status" value="1"/>
</dbReference>
<keyword evidence="2 11" id="KW-0813">Transport</keyword>
<keyword evidence="4" id="KW-0410">Iron transport</keyword>
<feature type="compositionally biased region" description="Basic and acidic residues" evidence="13">
    <location>
        <begin position="322"/>
        <end position="331"/>
    </location>
</feature>
<organism evidence="16 17">
    <name type="scientific">Stenotrophomonas maltophilia</name>
    <name type="common">Pseudomonas maltophilia</name>
    <name type="synonym">Xanthomonas maltophilia</name>
    <dbReference type="NCBI Taxonomy" id="40324"/>
    <lineage>
        <taxon>Bacteria</taxon>
        <taxon>Pseudomonadati</taxon>
        <taxon>Pseudomonadota</taxon>
        <taxon>Gammaproteobacteria</taxon>
        <taxon>Lysobacterales</taxon>
        <taxon>Lysobacteraceae</taxon>
        <taxon>Stenotrophomonas</taxon>
        <taxon>Stenotrophomonas maltophilia group</taxon>
    </lineage>
</organism>
<accession>A0A7V8JM90</accession>
<keyword evidence="14" id="KW-0732">Signal</keyword>
<dbReference type="SUPFAM" id="SSF56935">
    <property type="entry name" value="Porins"/>
    <property type="match status" value="1"/>
</dbReference>
<proteinExistence type="inferred from homology"/>
<evidence type="ECO:0000256" key="3">
    <source>
        <dbReference type="ARBA" id="ARBA00022452"/>
    </source>
</evidence>
<dbReference type="Proteomes" id="UP000487117">
    <property type="component" value="Unassembled WGS sequence"/>
</dbReference>
<evidence type="ECO:0000259" key="15">
    <source>
        <dbReference type="Pfam" id="PF07715"/>
    </source>
</evidence>
<keyword evidence="16" id="KW-0675">Receptor</keyword>
<dbReference type="InterPro" id="IPR012910">
    <property type="entry name" value="Plug_dom"/>
</dbReference>
<evidence type="ECO:0000256" key="5">
    <source>
        <dbReference type="ARBA" id="ARBA00022692"/>
    </source>
</evidence>
<reference evidence="17" key="1">
    <citation type="journal article" date="2020" name="MBio">
        <title>Horizontal gene transfer to a defensive symbiont with a reduced genome amongst a multipartite beetle microbiome.</title>
        <authorList>
            <person name="Waterworth S.C."/>
            <person name="Florez L.V."/>
            <person name="Rees E.R."/>
            <person name="Hertweck C."/>
            <person name="Kaltenpoth M."/>
            <person name="Kwan J.C."/>
        </authorList>
    </citation>
    <scope>NUCLEOTIDE SEQUENCE [LARGE SCALE GENOMIC DNA]</scope>
</reference>
<dbReference type="InterPro" id="IPR039426">
    <property type="entry name" value="TonB-dep_rcpt-like"/>
</dbReference>
<keyword evidence="3 11" id="KW-1134">Transmembrane beta strand</keyword>
<dbReference type="InterPro" id="IPR010916">
    <property type="entry name" value="TonB_box_CS"/>
</dbReference>
<dbReference type="PROSITE" id="PS52016">
    <property type="entry name" value="TONB_DEPENDENT_REC_3"/>
    <property type="match status" value="1"/>
</dbReference>
<keyword evidence="8 12" id="KW-0798">TonB box</keyword>
<comment type="subcellular location">
    <subcellularLocation>
        <location evidence="1 11">Cell outer membrane</location>
        <topology evidence="1 11">Multi-pass membrane protein</topology>
    </subcellularLocation>
</comment>
<comment type="similarity">
    <text evidence="11">Belongs to the TonB-dependent receptor family.</text>
</comment>
<evidence type="ECO:0000313" key="16">
    <source>
        <dbReference type="EMBL" id="KAF1015805.1"/>
    </source>
</evidence>
<keyword evidence="10 11" id="KW-0998">Cell outer membrane</keyword>
<keyword evidence="9 11" id="KW-0472">Membrane</keyword>
<feature type="chain" id="PRO_5030941493" evidence="14">
    <location>
        <begin position="42"/>
        <end position="331"/>
    </location>
</feature>
<evidence type="ECO:0000256" key="12">
    <source>
        <dbReference type="PROSITE-ProRule" id="PRU10143"/>
    </source>
</evidence>
<evidence type="ECO:0000256" key="14">
    <source>
        <dbReference type="SAM" id="SignalP"/>
    </source>
</evidence>
<evidence type="ECO:0000256" key="7">
    <source>
        <dbReference type="ARBA" id="ARBA00023065"/>
    </source>
</evidence>
<dbReference type="GO" id="GO:0009279">
    <property type="term" value="C:cell outer membrane"/>
    <property type="evidence" value="ECO:0007669"/>
    <property type="project" value="UniProtKB-SubCell"/>
</dbReference>
<evidence type="ECO:0000256" key="10">
    <source>
        <dbReference type="ARBA" id="ARBA00023237"/>
    </source>
</evidence>
<dbReference type="PROSITE" id="PS00430">
    <property type="entry name" value="TONB_DEPENDENT_REC_1"/>
    <property type="match status" value="1"/>
</dbReference>
<evidence type="ECO:0000256" key="4">
    <source>
        <dbReference type="ARBA" id="ARBA00022496"/>
    </source>
</evidence>
<gene>
    <name evidence="16" type="primary">fyuA_4</name>
    <name evidence="16" type="ORF">GAK31_01282</name>
</gene>
<keyword evidence="7" id="KW-0406">Ion transport</keyword>
<name>A0A7V8JM90_STEMA</name>
<dbReference type="EMBL" id="WNDS01000002">
    <property type="protein sequence ID" value="KAF1015805.1"/>
    <property type="molecule type" value="Genomic_DNA"/>
</dbReference>
<evidence type="ECO:0000256" key="13">
    <source>
        <dbReference type="SAM" id="MobiDB-lite"/>
    </source>
</evidence>
<feature type="signal peptide" evidence="14">
    <location>
        <begin position="1"/>
        <end position="41"/>
    </location>
</feature>
<dbReference type="InterPro" id="IPR036942">
    <property type="entry name" value="Beta-barrel_TonB_sf"/>
</dbReference>
<evidence type="ECO:0000256" key="6">
    <source>
        <dbReference type="ARBA" id="ARBA00023004"/>
    </source>
</evidence>
<protein>
    <submittedName>
        <fullName evidence="16">Pesticin receptor</fullName>
    </submittedName>
</protein>
<evidence type="ECO:0000256" key="9">
    <source>
        <dbReference type="ARBA" id="ARBA00023136"/>
    </source>
</evidence>
<dbReference type="PANTHER" id="PTHR32552:SF81">
    <property type="entry name" value="TONB-DEPENDENT OUTER MEMBRANE RECEPTOR"/>
    <property type="match status" value="1"/>
</dbReference>
<evidence type="ECO:0000313" key="17">
    <source>
        <dbReference type="Proteomes" id="UP000487117"/>
    </source>
</evidence>
<dbReference type="AlphaFoldDB" id="A0A7V8JM90"/>
<feature type="region of interest" description="Disordered" evidence="13">
    <location>
        <begin position="290"/>
        <end position="331"/>
    </location>
</feature>
<keyword evidence="6" id="KW-0408">Iron</keyword>
<dbReference type="PANTHER" id="PTHR32552">
    <property type="entry name" value="FERRICHROME IRON RECEPTOR-RELATED"/>
    <property type="match status" value="1"/>
</dbReference>
<evidence type="ECO:0000256" key="11">
    <source>
        <dbReference type="PROSITE-ProRule" id="PRU01360"/>
    </source>
</evidence>
<dbReference type="Gene3D" id="2.40.170.20">
    <property type="entry name" value="TonB-dependent receptor, beta-barrel domain"/>
    <property type="match status" value="1"/>
</dbReference>
<evidence type="ECO:0000256" key="2">
    <source>
        <dbReference type="ARBA" id="ARBA00022448"/>
    </source>
</evidence>
<evidence type="ECO:0000256" key="8">
    <source>
        <dbReference type="ARBA" id="ARBA00023077"/>
    </source>
</evidence>
<sequence>MSSQSHSHRSSGVSSSVISFRHHPLALACAGLALVGSFAAAAQDAAPTPTGLDTITVTAEHREQNLQELPVSVGVVQGERMRDYTAGDDDTLLALSGRVPSLYAETTTGRIFLRFYIRGLGNIDFYLGASQPVSIIQDDVVLEHVVLKSNPVYDVDQVEVLRGPQGSLFGRNSTAGIIKFDSIKPSDEYTGRVSASYATYNSVSIDGGFGGPINDIASFRVSTLYQHRDDYVDNTYTGPSADGTVSPKKNAMGGFDDRNVRAAAAQAQRPVLDPGFGARPRLQRHLDPVPARCADQGLQQDRRAARPGGLRRSRQQHAGLQDLRRFGEGAL</sequence>
<feature type="short sequence motif" description="TonB box" evidence="12">
    <location>
        <begin position="54"/>
        <end position="60"/>
    </location>
</feature>
<evidence type="ECO:0000256" key="1">
    <source>
        <dbReference type="ARBA" id="ARBA00004571"/>
    </source>
</evidence>
<feature type="domain" description="TonB-dependent receptor plug" evidence="15">
    <location>
        <begin position="66"/>
        <end position="177"/>
    </location>
</feature>
<dbReference type="GO" id="GO:0006826">
    <property type="term" value="P:iron ion transport"/>
    <property type="evidence" value="ECO:0007669"/>
    <property type="project" value="UniProtKB-KW"/>
</dbReference>
<keyword evidence="5 11" id="KW-0812">Transmembrane</keyword>
<comment type="caution">
    <text evidence="16">The sequence shown here is derived from an EMBL/GenBank/DDBJ whole genome shotgun (WGS) entry which is preliminary data.</text>
</comment>